<organism evidence="2 3">
    <name type="scientific">Alectoria fallacina</name>
    <dbReference type="NCBI Taxonomy" id="1903189"/>
    <lineage>
        <taxon>Eukaryota</taxon>
        <taxon>Fungi</taxon>
        <taxon>Dikarya</taxon>
        <taxon>Ascomycota</taxon>
        <taxon>Pezizomycotina</taxon>
        <taxon>Lecanoromycetes</taxon>
        <taxon>OSLEUM clade</taxon>
        <taxon>Lecanoromycetidae</taxon>
        <taxon>Lecanorales</taxon>
        <taxon>Lecanorineae</taxon>
        <taxon>Parmeliaceae</taxon>
        <taxon>Alectoria</taxon>
    </lineage>
</organism>
<name>A0A8H3EIE1_9LECA</name>
<proteinExistence type="predicted"/>
<dbReference type="AlphaFoldDB" id="A0A8H3EIE1"/>
<protein>
    <submittedName>
        <fullName evidence="2">Uncharacterized protein</fullName>
    </submittedName>
</protein>
<feature type="region of interest" description="Disordered" evidence="1">
    <location>
        <begin position="285"/>
        <end position="333"/>
    </location>
</feature>
<gene>
    <name evidence="2" type="ORF">ALECFALPRED_003770</name>
</gene>
<reference evidence="2" key="1">
    <citation type="submission" date="2021-03" db="EMBL/GenBank/DDBJ databases">
        <authorList>
            <person name="Tagirdzhanova G."/>
        </authorList>
    </citation>
    <scope>NUCLEOTIDE SEQUENCE</scope>
</reference>
<sequence length="534" mass="59660">MPRGRARQQTWASDELRVLQKLYEGQVDSVTALQGYRFAIQKVPSSRNRPRGLKDTTCRHSDCPNRVTPPGSYRASLEKLGNCDPAIKVLGYEAIDSLRNVRKTPKGSQGQRGLGANGQEWWCLKCLEALFVDLRERVWKHRPDGSTQYVHPLTSIQYWLIPDRRSIPQYDGIYYTLQSPQIHLIGKWQAVKTFDELRDRPAEGHFDLPEDPTDGPITLYLGRDGESFYLDRPTRDLRGVLADNRVCEADANEVRGYSLSEALRRLDKKEDRMVEEKWKPIMAERKRKAKEEPELEGQYVEGQLARTGSSEEQGVGVDSDESEEPRDLPPPIFEGQRRAMPIVYAGNDLPENIGKRKRSDLDQLQELARPSTFVPQASGLAPMRNARNTEKAVLSSSSSFDRQPSGPVSARFPQVHASQEADLHPPSIALTGFVPLPSAKRSSSDRANGLVFKISNTEEGTRANAKASKKPLTSGSKAGLAPSALPAAQRSQPLKFAPKPTSRLCNRKPRGEGVPSIEQEIRQPGTRGSHESRN</sequence>
<evidence type="ECO:0000256" key="1">
    <source>
        <dbReference type="SAM" id="MobiDB-lite"/>
    </source>
</evidence>
<comment type="caution">
    <text evidence="2">The sequence shown here is derived from an EMBL/GenBank/DDBJ whole genome shotgun (WGS) entry which is preliminary data.</text>
</comment>
<dbReference type="OrthoDB" id="5407387at2759"/>
<dbReference type="EMBL" id="CAJPDR010000023">
    <property type="protein sequence ID" value="CAF9907706.1"/>
    <property type="molecule type" value="Genomic_DNA"/>
</dbReference>
<feature type="region of interest" description="Disordered" evidence="1">
    <location>
        <begin position="452"/>
        <end position="534"/>
    </location>
</feature>
<evidence type="ECO:0000313" key="2">
    <source>
        <dbReference type="EMBL" id="CAF9907706.1"/>
    </source>
</evidence>
<keyword evidence="3" id="KW-1185">Reference proteome</keyword>
<dbReference type="Proteomes" id="UP000664203">
    <property type="component" value="Unassembled WGS sequence"/>
</dbReference>
<evidence type="ECO:0000313" key="3">
    <source>
        <dbReference type="Proteomes" id="UP000664203"/>
    </source>
</evidence>
<accession>A0A8H3EIE1</accession>
<feature type="region of interest" description="Disordered" evidence="1">
    <location>
        <begin position="390"/>
        <end position="427"/>
    </location>
</feature>